<gene>
    <name evidence="2" type="ORF">JOE68_005229</name>
</gene>
<dbReference type="GO" id="GO:0016301">
    <property type="term" value="F:kinase activity"/>
    <property type="evidence" value="ECO:0007669"/>
    <property type="project" value="UniProtKB-KW"/>
</dbReference>
<evidence type="ECO:0000313" key="2">
    <source>
        <dbReference type="EMBL" id="MBM7814364.1"/>
    </source>
</evidence>
<sequence length="273" mass="28969">MTPPRLLDVVRRAHPDLDPGDVAFRSGQSHDVLITPDRVFRFARTAEAAAGLPRRAALLAALDRLDLGVAVPAPVAPAGDGFLVLRRLPGAPLDRRAATAAAGRVAAEYARLLRALAAHRPADLPTADPHRWARFARDVRAELSGLMHDAGRERAERELSAVLDLDHVATGLVHGDLGGENALWRLDGAGPRLTGVVDWDDVAVGDPAEDLAAIGASYGPDLLDRVIALLGADRAPTWRRVRAYQGTFALQQALAGARDGDDGDLADGLAGYR</sequence>
<dbReference type="InterPro" id="IPR011009">
    <property type="entry name" value="Kinase-like_dom_sf"/>
</dbReference>
<dbReference type="Proteomes" id="UP001195724">
    <property type="component" value="Unassembled WGS sequence"/>
</dbReference>
<dbReference type="Gene3D" id="3.90.1200.10">
    <property type="match status" value="1"/>
</dbReference>
<feature type="domain" description="Aminoglycoside phosphotransferase" evidence="1">
    <location>
        <begin position="24"/>
        <end position="244"/>
    </location>
</feature>
<dbReference type="InterPro" id="IPR002575">
    <property type="entry name" value="Aminoglycoside_PTrfase"/>
</dbReference>
<accession>A0ABS2SFI1</accession>
<dbReference type="NCBIfam" id="NF041268">
    <property type="entry name" value="capreo_Cph"/>
    <property type="match status" value="1"/>
</dbReference>
<keyword evidence="3" id="KW-1185">Reference proteome</keyword>
<protein>
    <submittedName>
        <fullName evidence="2">Aminoglycoside phosphotransferase (APT) family kinase protein</fullName>
    </submittedName>
</protein>
<evidence type="ECO:0000313" key="3">
    <source>
        <dbReference type="Proteomes" id="UP001195724"/>
    </source>
</evidence>
<comment type="caution">
    <text evidence="2">The sequence shown here is derived from an EMBL/GenBank/DDBJ whole genome shotgun (WGS) entry which is preliminary data.</text>
</comment>
<organism evidence="2 3">
    <name type="scientific">Saccharothrix algeriensis</name>
    <dbReference type="NCBI Taxonomy" id="173560"/>
    <lineage>
        <taxon>Bacteria</taxon>
        <taxon>Bacillati</taxon>
        <taxon>Actinomycetota</taxon>
        <taxon>Actinomycetes</taxon>
        <taxon>Pseudonocardiales</taxon>
        <taxon>Pseudonocardiaceae</taxon>
        <taxon>Saccharothrix</taxon>
    </lineage>
</organism>
<dbReference type="RefSeq" id="WP_204844910.1">
    <property type="nucleotide sequence ID" value="NZ_JAFBCL010000001.1"/>
</dbReference>
<name>A0ABS2SFI1_9PSEU</name>
<reference evidence="2 3" key="1">
    <citation type="submission" date="2021-01" db="EMBL/GenBank/DDBJ databases">
        <title>Sequencing the genomes of 1000 actinobacteria strains.</title>
        <authorList>
            <person name="Klenk H.-P."/>
        </authorList>
    </citation>
    <scope>NUCLEOTIDE SEQUENCE [LARGE SCALE GENOMIC DNA]</scope>
    <source>
        <strain evidence="2 3">DSM 44581</strain>
    </source>
</reference>
<dbReference type="Pfam" id="PF01636">
    <property type="entry name" value="APH"/>
    <property type="match status" value="1"/>
</dbReference>
<dbReference type="EMBL" id="JAFBCL010000001">
    <property type="protein sequence ID" value="MBM7814364.1"/>
    <property type="molecule type" value="Genomic_DNA"/>
</dbReference>
<evidence type="ECO:0000259" key="1">
    <source>
        <dbReference type="Pfam" id="PF01636"/>
    </source>
</evidence>
<dbReference type="Gene3D" id="3.30.200.20">
    <property type="entry name" value="Phosphorylase Kinase, domain 1"/>
    <property type="match status" value="1"/>
</dbReference>
<proteinExistence type="predicted"/>
<keyword evidence="2" id="KW-0808">Transferase</keyword>
<keyword evidence="2" id="KW-0418">Kinase</keyword>
<dbReference type="SUPFAM" id="SSF56112">
    <property type="entry name" value="Protein kinase-like (PK-like)"/>
    <property type="match status" value="1"/>
</dbReference>